<proteinExistence type="predicted"/>
<evidence type="ECO:0000313" key="1">
    <source>
        <dbReference type="EMBL" id="PZX18598.1"/>
    </source>
</evidence>
<dbReference type="RefSeq" id="WP_111444705.1">
    <property type="nucleotide sequence ID" value="NZ_QKZK01000006.1"/>
</dbReference>
<gene>
    <name evidence="1" type="ORF">LX69_00991</name>
</gene>
<dbReference type="OrthoDB" id="1120768at2"/>
<protein>
    <submittedName>
        <fullName evidence="1">CHAD domain-containing protein</fullName>
    </submittedName>
</protein>
<dbReference type="AlphaFoldDB" id="A0A2W7NEI3"/>
<accession>A0A2W7NEI3</accession>
<comment type="caution">
    <text evidence="1">The sequence shown here is derived from an EMBL/GenBank/DDBJ whole genome shotgun (WGS) entry which is preliminary data.</text>
</comment>
<name>A0A2W7NEI3_9BACT</name>
<sequence>MPDSSYISFIVDASRRFSHHVIKAADGADDQSVHDFRVAAKELDAFYCPLMNVAETSQGQRMTQWRSHLFKIYKPAGKYRNAFMIHKLGKQVKVWDHLPCAEVRLLTRMQHLKAQFISELASYQPPRFNKIHSLLKHLEPLLSAEIDNVIHQNFVKAHPLMVLPAGMHWHDARRCFKKNHFLLRARLRIGANVNDDEMVVLTDLLEKELGHWHDWALLLHFLNPELKHSPEVATLIHARVFENEQAILRYFGVYKMKQDVMT</sequence>
<dbReference type="Proteomes" id="UP000249239">
    <property type="component" value="Unassembled WGS sequence"/>
</dbReference>
<keyword evidence="2" id="KW-1185">Reference proteome</keyword>
<dbReference type="EMBL" id="QKZK01000006">
    <property type="protein sequence ID" value="PZX18598.1"/>
    <property type="molecule type" value="Genomic_DNA"/>
</dbReference>
<reference evidence="1 2" key="1">
    <citation type="submission" date="2018-06" db="EMBL/GenBank/DDBJ databases">
        <title>Genomic Encyclopedia of Archaeal and Bacterial Type Strains, Phase II (KMG-II): from individual species to whole genera.</title>
        <authorList>
            <person name="Goeker M."/>
        </authorList>
    </citation>
    <scope>NUCLEOTIDE SEQUENCE [LARGE SCALE GENOMIC DNA]</scope>
    <source>
        <strain evidence="1 2">DSM 6779</strain>
    </source>
</reference>
<evidence type="ECO:0000313" key="2">
    <source>
        <dbReference type="Proteomes" id="UP000249239"/>
    </source>
</evidence>
<organism evidence="1 2">
    <name type="scientific">Breznakibacter xylanolyticus</name>
    <dbReference type="NCBI Taxonomy" id="990"/>
    <lineage>
        <taxon>Bacteria</taxon>
        <taxon>Pseudomonadati</taxon>
        <taxon>Bacteroidota</taxon>
        <taxon>Bacteroidia</taxon>
        <taxon>Marinilabiliales</taxon>
        <taxon>Marinilabiliaceae</taxon>
        <taxon>Breznakibacter</taxon>
    </lineage>
</organism>